<dbReference type="OrthoDB" id="2963168at2759"/>
<comment type="similarity">
    <text evidence="1">Belongs to the heat shock protein 70 family.</text>
</comment>
<evidence type="ECO:0000313" key="6">
    <source>
        <dbReference type="Proteomes" id="UP000828390"/>
    </source>
</evidence>
<keyword evidence="3" id="KW-0067">ATP-binding</keyword>
<dbReference type="PANTHER" id="PTHR14187">
    <property type="entry name" value="ALPHA KINASE/ELONGATION FACTOR 2 KINASE"/>
    <property type="match status" value="1"/>
</dbReference>
<name>A0A9D4LCM2_DREPO</name>
<accession>A0A9D4LCM2</accession>
<comment type="caution">
    <text evidence="5">The sequence shown here is derived from an EMBL/GenBank/DDBJ whole genome shotgun (WGS) entry which is preliminary data.</text>
</comment>
<dbReference type="Pfam" id="PF00012">
    <property type="entry name" value="HSP70"/>
    <property type="match status" value="1"/>
</dbReference>
<evidence type="ECO:0008006" key="7">
    <source>
        <dbReference type="Google" id="ProtNLM"/>
    </source>
</evidence>
<evidence type="ECO:0000256" key="2">
    <source>
        <dbReference type="ARBA" id="ARBA00022741"/>
    </source>
</evidence>
<dbReference type="Gene3D" id="3.30.420.40">
    <property type="match status" value="2"/>
</dbReference>
<evidence type="ECO:0000256" key="4">
    <source>
        <dbReference type="SAM" id="MobiDB-lite"/>
    </source>
</evidence>
<dbReference type="InterPro" id="IPR043129">
    <property type="entry name" value="ATPase_NBD"/>
</dbReference>
<proteinExistence type="inferred from homology"/>
<reference evidence="5" key="2">
    <citation type="submission" date="2020-11" db="EMBL/GenBank/DDBJ databases">
        <authorList>
            <person name="McCartney M.A."/>
            <person name="Auch B."/>
            <person name="Kono T."/>
            <person name="Mallez S."/>
            <person name="Becker A."/>
            <person name="Gohl D.M."/>
            <person name="Silverstein K.A.T."/>
            <person name="Koren S."/>
            <person name="Bechman K.B."/>
            <person name="Herman A."/>
            <person name="Abrahante J.E."/>
            <person name="Garbe J."/>
        </authorList>
    </citation>
    <scope>NUCLEOTIDE SEQUENCE</scope>
    <source>
        <strain evidence="5">Duluth1</strain>
        <tissue evidence="5">Whole animal</tissue>
    </source>
</reference>
<reference evidence="5" key="1">
    <citation type="journal article" date="2019" name="bioRxiv">
        <title>The Genome of the Zebra Mussel, Dreissena polymorpha: A Resource for Invasive Species Research.</title>
        <authorList>
            <person name="McCartney M.A."/>
            <person name="Auch B."/>
            <person name="Kono T."/>
            <person name="Mallez S."/>
            <person name="Zhang Y."/>
            <person name="Obille A."/>
            <person name="Becker A."/>
            <person name="Abrahante J.E."/>
            <person name="Garbe J."/>
            <person name="Badalamenti J.P."/>
            <person name="Herman A."/>
            <person name="Mangelson H."/>
            <person name="Liachko I."/>
            <person name="Sullivan S."/>
            <person name="Sone E.D."/>
            <person name="Koren S."/>
            <person name="Silverstein K.A.T."/>
            <person name="Beckman K.B."/>
            <person name="Gohl D.M."/>
        </authorList>
    </citation>
    <scope>NUCLEOTIDE SEQUENCE</scope>
    <source>
        <strain evidence="5">Duluth1</strain>
        <tissue evidence="5">Whole animal</tissue>
    </source>
</reference>
<gene>
    <name evidence="5" type="ORF">DPMN_097936</name>
</gene>
<organism evidence="5 6">
    <name type="scientific">Dreissena polymorpha</name>
    <name type="common">Zebra mussel</name>
    <name type="synonym">Mytilus polymorpha</name>
    <dbReference type="NCBI Taxonomy" id="45954"/>
    <lineage>
        <taxon>Eukaryota</taxon>
        <taxon>Metazoa</taxon>
        <taxon>Spiralia</taxon>
        <taxon>Lophotrochozoa</taxon>
        <taxon>Mollusca</taxon>
        <taxon>Bivalvia</taxon>
        <taxon>Autobranchia</taxon>
        <taxon>Heteroconchia</taxon>
        <taxon>Euheterodonta</taxon>
        <taxon>Imparidentia</taxon>
        <taxon>Neoheterodontei</taxon>
        <taxon>Myida</taxon>
        <taxon>Dreissenoidea</taxon>
        <taxon>Dreissenidae</taxon>
        <taxon>Dreissena</taxon>
    </lineage>
</organism>
<dbReference type="PANTHER" id="PTHR14187:SF5">
    <property type="entry name" value="HEAT SHOCK 70 KDA PROTEIN 12A"/>
    <property type="match status" value="1"/>
</dbReference>
<evidence type="ECO:0000256" key="1">
    <source>
        <dbReference type="ARBA" id="ARBA00007381"/>
    </source>
</evidence>
<dbReference type="GO" id="GO:0005524">
    <property type="term" value="F:ATP binding"/>
    <property type="evidence" value="ECO:0007669"/>
    <property type="project" value="UniProtKB-KW"/>
</dbReference>
<evidence type="ECO:0000256" key="3">
    <source>
        <dbReference type="ARBA" id="ARBA00022840"/>
    </source>
</evidence>
<dbReference type="CDD" id="cd10229">
    <property type="entry name" value="ASKHA_NBD_HSP70_HSPA12"/>
    <property type="match status" value="1"/>
</dbReference>
<dbReference type="Proteomes" id="UP000828390">
    <property type="component" value="Unassembled WGS sequence"/>
</dbReference>
<dbReference type="EMBL" id="JAIWYP010000003">
    <property type="protein sequence ID" value="KAH3855369.1"/>
    <property type="molecule type" value="Genomic_DNA"/>
</dbReference>
<feature type="region of interest" description="Disordered" evidence="4">
    <location>
        <begin position="1"/>
        <end position="34"/>
    </location>
</feature>
<protein>
    <recommendedName>
        <fullName evidence="7">Heat shock 70 kDa protein 12A</fullName>
    </recommendedName>
</protein>
<dbReference type="Gene3D" id="3.90.640.10">
    <property type="entry name" value="Actin, Chain A, domain 4"/>
    <property type="match status" value="1"/>
</dbReference>
<dbReference type="AlphaFoldDB" id="A0A9D4LCM2"/>
<keyword evidence="6" id="KW-1185">Reference proteome</keyword>
<keyword evidence="2" id="KW-0547">Nucleotide-binding</keyword>
<evidence type="ECO:0000313" key="5">
    <source>
        <dbReference type="EMBL" id="KAH3855369.1"/>
    </source>
</evidence>
<feature type="compositionally biased region" description="Basic and acidic residues" evidence="4">
    <location>
        <begin position="1"/>
        <end position="11"/>
    </location>
</feature>
<dbReference type="SUPFAM" id="SSF53067">
    <property type="entry name" value="Actin-like ATPase domain"/>
    <property type="match status" value="2"/>
</dbReference>
<sequence>MGQKESRRASSLERSVAETPRTRPTPKETQNTTSDVTAIAEQMLPSTSTLKVTPVPVMAKAVDKTTPCLVVAIDIGSFASGYAWLWRWAYEETPLAVQTNPHWQHGSRVSQKTLTALLLKPDKTIAAFGYVAIEKLCTLEQNHKDHEDWYFFQGFKMTLHRKKECVDFNQTIEDYKGRHLPASFVFGCVITYFKEHALSHFKVNNADYRDYRESETKWVVTIPAIWTDSAKSIMREAARQANIRDSNLTIALEPECAAIYCQKLPHGQFLVTAKNLDKKYAFEPGSTVMVVDMGGGTVDITTVEVNADSSLKHVHKSGGGAWGGMRVNDEVFNMLLGVFGHEIFDVFQVKNKMDFIDMQMDVETQKRQVGPHNEQEYFRVQISQELVLLFKQIKGEKFKEVLEASGLSFMNSRLYIPIQKVFAFFNIVIKDICEFITDILEQMQLIHQVTAVVVVGGFANSNYVTDAIRDNLASRSIPVIRPDDAELSILKGAVLFGHNEAIVTSRIMPRTYGVACTMEYDKKRHNKDLTFRDGGKVWANTVFRKHVTIGQSVTCGEWIVDKDYYPADANQTVATIYMFSSDKTDPSHTTDEGCIFIGQFDVDFPPRDDERNVNRAVSVSMRFGGTEIEVKATNTTTGKTYFKYLKM</sequence>
<dbReference type="GO" id="GO:0140662">
    <property type="term" value="F:ATP-dependent protein folding chaperone"/>
    <property type="evidence" value="ECO:0007669"/>
    <property type="project" value="InterPro"/>
</dbReference>
<dbReference type="InterPro" id="IPR013126">
    <property type="entry name" value="Hsp_70_fam"/>
</dbReference>